<dbReference type="InterPro" id="IPR002347">
    <property type="entry name" value="SDR_fam"/>
</dbReference>
<dbReference type="InterPro" id="IPR051911">
    <property type="entry name" value="SDR_oxidoreductase"/>
</dbReference>
<dbReference type="PANTHER" id="PTHR43976:SF16">
    <property type="entry name" value="SHORT-CHAIN DEHYDROGENASE_REDUCTASE FAMILY PROTEIN"/>
    <property type="match status" value="1"/>
</dbReference>
<evidence type="ECO:0000313" key="4">
    <source>
        <dbReference type="EMBL" id="KAJ8487264.1"/>
    </source>
</evidence>
<name>A0AAD7TX65_9APHY</name>
<dbReference type="SUPFAM" id="SSF51735">
    <property type="entry name" value="NAD(P)-binding Rossmann-fold domains"/>
    <property type="match status" value="1"/>
</dbReference>
<evidence type="ECO:0008006" key="6">
    <source>
        <dbReference type="Google" id="ProtNLM"/>
    </source>
</evidence>
<dbReference type="PANTHER" id="PTHR43976">
    <property type="entry name" value="SHORT CHAIN DEHYDROGENASE"/>
    <property type="match status" value="1"/>
</dbReference>
<evidence type="ECO:0000256" key="3">
    <source>
        <dbReference type="RuleBase" id="RU000363"/>
    </source>
</evidence>
<dbReference type="Gene3D" id="3.40.50.720">
    <property type="entry name" value="NAD(P)-binding Rossmann-like Domain"/>
    <property type="match status" value="1"/>
</dbReference>
<keyword evidence="2" id="KW-0560">Oxidoreductase</keyword>
<dbReference type="PRINTS" id="PR00081">
    <property type="entry name" value="GDHRDH"/>
</dbReference>
<dbReference type="Pfam" id="PF00106">
    <property type="entry name" value="adh_short"/>
    <property type="match status" value="1"/>
</dbReference>
<dbReference type="InterPro" id="IPR036291">
    <property type="entry name" value="NAD(P)-bd_dom_sf"/>
</dbReference>
<evidence type="ECO:0000256" key="2">
    <source>
        <dbReference type="ARBA" id="ARBA00023002"/>
    </source>
</evidence>
<accession>A0AAD7TX65</accession>
<dbReference type="EMBL" id="JAPEVG010000082">
    <property type="protein sequence ID" value="KAJ8487264.1"/>
    <property type="molecule type" value="Genomic_DNA"/>
</dbReference>
<comment type="caution">
    <text evidence="4">The sequence shown here is derived from an EMBL/GenBank/DDBJ whole genome shotgun (WGS) entry which is preliminary data.</text>
</comment>
<keyword evidence="5" id="KW-1185">Reference proteome</keyword>
<gene>
    <name evidence="4" type="ORF">ONZ51_g4279</name>
</gene>
<comment type="similarity">
    <text evidence="1 3">Belongs to the short-chain dehydrogenases/reductases (SDR) family.</text>
</comment>
<dbReference type="AlphaFoldDB" id="A0AAD7TX65"/>
<dbReference type="CDD" id="cd05374">
    <property type="entry name" value="17beta-HSD-like_SDR_c"/>
    <property type="match status" value="1"/>
</dbReference>
<organism evidence="4 5">
    <name type="scientific">Trametes cubensis</name>
    <dbReference type="NCBI Taxonomy" id="1111947"/>
    <lineage>
        <taxon>Eukaryota</taxon>
        <taxon>Fungi</taxon>
        <taxon>Dikarya</taxon>
        <taxon>Basidiomycota</taxon>
        <taxon>Agaricomycotina</taxon>
        <taxon>Agaricomycetes</taxon>
        <taxon>Polyporales</taxon>
        <taxon>Polyporaceae</taxon>
        <taxon>Trametes</taxon>
    </lineage>
</organism>
<evidence type="ECO:0000313" key="5">
    <source>
        <dbReference type="Proteomes" id="UP001215151"/>
    </source>
</evidence>
<dbReference type="PRINTS" id="PR00080">
    <property type="entry name" value="SDRFAMILY"/>
</dbReference>
<evidence type="ECO:0000256" key="1">
    <source>
        <dbReference type="ARBA" id="ARBA00006484"/>
    </source>
</evidence>
<proteinExistence type="inferred from homology"/>
<protein>
    <recommendedName>
        <fullName evidence="6">NAD-P-binding protein</fullName>
    </recommendedName>
</protein>
<reference evidence="4" key="1">
    <citation type="submission" date="2022-11" db="EMBL/GenBank/DDBJ databases">
        <title>Genome Sequence of Cubamyces cubensis.</title>
        <authorList>
            <person name="Buettner E."/>
        </authorList>
    </citation>
    <scope>NUCLEOTIDE SEQUENCE</scope>
    <source>
        <strain evidence="4">MPL-01</strain>
    </source>
</reference>
<dbReference type="Proteomes" id="UP001215151">
    <property type="component" value="Unassembled WGS sequence"/>
</dbReference>
<dbReference type="GO" id="GO:0016491">
    <property type="term" value="F:oxidoreductase activity"/>
    <property type="evidence" value="ECO:0007669"/>
    <property type="project" value="UniProtKB-KW"/>
</dbReference>
<sequence length="284" mass="30803">MMTSPKIWFITGASSGFGRLLTEIILEKGDIAIATARRPDALNDLTSQYPKGRLLVLKLDVTKPEEITDAFSQAKSTFGRIDVVVSNAAFAALGEVEAVREEDARAMFETNFWGAMHVTREAVKFFREVNGPSVGGRLLQVSSIVGITGGPGLGFYSASKCALEGLTESLAAELDPAWNIKATLIEPASFETGGQSKVIWGTPHPAYSNPALPATQMRNTFGQYRPGSDARKGAEAFYNIALVDKPPLHFPIGKKAIQFTKHKANQLLAETEEYASWSDNMSTE</sequence>